<feature type="transmembrane region" description="Helical" evidence="1">
    <location>
        <begin position="125"/>
        <end position="144"/>
    </location>
</feature>
<feature type="transmembrane region" description="Helical" evidence="1">
    <location>
        <begin position="12"/>
        <end position="32"/>
    </location>
</feature>
<keyword evidence="1" id="KW-0472">Membrane</keyword>
<gene>
    <name evidence="2" type="ORF">SAMN04488111_1570</name>
</gene>
<evidence type="ECO:0000256" key="1">
    <source>
        <dbReference type="SAM" id="Phobius"/>
    </source>
</evidence>
<feature type="transmembrane region" description="Helical" evidence="1">
    <location>
        <begin position="38"/>
        <end position="56"/>
    </location>
</feature>
<organism evidence="2 3">
    <name type="scientific">Lutibacter flavus</name>
    <dbReference type="NCBI Taxonomy" id="691689"/>
    <lineage>
        <taxon>Bacteria</taxon>
        <taxon>Pseudomonadati</taxon>
        <taxon>Bacteroidota</taxon>
        <taxon>Flavobacteriia</taxon>
        <taxon>Flavobacteriales</taxon>
        <taxon>Flavobacteriaceae</taxon>
        <taxon>Lutibacter</taxon>
    </lineage>
</organism>
<dbReference type="Proteomes" id="UP000198412">
    <property type="component" value="Unassembled WGS sequence"/>
</dbReference>
<dbReference type="RefSeq" id="WP_089377878.1">
    <property type="nucleotide sequence ID" value="NZ_FZNX01000002.1"/>
</dbReference>
<dbReference type="EMBL" id="FZNX01000002">
    <property type="protein sequence ID" value="SNR53846.1"/>
    <property type="molecule type" value="Genomic_DNA"/>
</dbReference>
<keyword evidence="3" id="KW-1185">Reference proteome</keyword>
<protein>
    <submittedName>
        <fullName evidence="2">Uncharacterized protein</fullName>
    </submittedName>
</protein>
<accession>A0A238X4C6</accession>
<name>A0A238X4C6_9FLAO</name>
<keyword evidence="1" id="KW-1133">Transmembrane helix</keyword>
<proteinExistence type="predicted"/>
<keyword evidence="1" id="KW-0812">Transmembrane</keyword>
<dbReference type="AlphaFoldDB" id="A0A238X4C6"/>
<evidence type="ECO:0000313" key="3">
    <source>
        <dbReference type="Proteomes" id="UP000198412"/>
    </source>
</evidence>
<feature type="transmembrane region" description="Helical" evidence="1">
    <location>
        <begin position="100"/>
        <end position="119"/>
    </location>
</feature>
<dbReference type="OrthoDB" id="1494954at2"/>
<reference evidence="3" key="1">
    <citation type="submission" date="2017-06" db="EMBL/GenBank/DDBJ databases">
        <authorList>
            <person name="Varghese N."/>
            <person name="Submissions S."/>
        </authorList>
    </citation>
    <scope>NUCLEOTIDE SEQUENCE [LARGE SCALE GENOMIC DNA]</scope>
    <source>
        <strain evidence="3">DSM 27993</strain>
    </source>
</reference>
<evidence type="ECO:0000313" key="2">
    <source>
        <dbReference type="EMBL" id="SNR53846.1"/>
    </source>
</evidence>
<sequence>METIKSYKNYPIRIVILSNLVSLAIYVLGFLIIFRLGFVFSLLFLLYILFFEYRLIKKRCTNYYYWGKICGFGKGKISSWFFKKGDISKFCIKRITWKDMIPDMLLSLIPIVIGIVLLILKFDCILLVELLLLIILITIGNSYIRGQLTCKYCKQKELGCPADLLFNKNK</sequence>